<dbReference type="EMBL" id="QLNT01000019">
    <property type="protein sequence ID" value="KAF3063179.1"/>
    <property type="molecule type" value="Genomic_DNA"/>
</dbReference>
<reference evidence="2 3" key="1">
    <citation type="submission" date="2018-06" db="EMBL/GenBank/DDBJ databases">
        <title>Genome analysis of cellulolytic fungus Trichoderma lentiforme CFAM-422.</title>
        <authorList>
            <person name="Steindorff A.S."/>
            <person name="Formighieri E.F."/>
            <person name="Midorikawa G.E.O."/>
            <person name="Tamietti M.S."/>
            <person name="Ramos E.Z."/>
            <person name="Silva A.S."/>
            <person name="Bon E.P.S."/>
            <person name="Mendes T.D."/>
            <person name="Damaso M.C.T."/>
            <person name="Favaro L.C.L."/>
        </authorList>
    </citation>
    <scope>NUCLEOTIDE SEQUENCE [LARGE SCALE GENOMIC DNA]</scope>
    <source>
        <strain evidence="2 3">CFAM-422</strain>
    </source>
</reference>
<evidence type="ECO:0008006" key="4">
    <source>
        <dbReference type="Google" id="ProtNLM"/>
    </source>
</evidence>
<dbReference type="AlphaFoldDB" id="A0A9P4X6G5"/>
<accession>A0A9P4X6G5</accession>
<sequence length="167" mass="19268">MGIRGVRSMWMLLIGTSALFIRPSWGTRIPFSRSVPVQLSASLTPLPRSSRLPLRRQSAFFRSLRWLLPGEKLWAVYAILYEKPGYPPKLYIGSGTNSTAGVRSRLRNYDLGTAFISRHCFFLFRRRHPATNHSNRTLMLSRSRKKSVGFRRTLSMFRTTSTIPTFR</sequence>
<organism evidence="2 3">
    <name type="scientific">Trichoderma lentiforme</name>
    <dbReference type="NCBI Taxonomy" id="1567552"/>
    <lineage>
        <taxon>Eukaryota</taxon>
        <taxon>Fungi</taxon>
        <taxon>Dikarya</taxon>
        <taxon>Ascomycota</taxon>
        <taxon>Pezizomycotina</taxon>
        <taxon>Sordariomycetes</taxon>
        <taxon>Hypocreomycetidae</taxon>
        <taxon>Hypocreales</taxon>
        <taxon>Hypocreaceae</taxon>
        <taxon>Trichoderma</taxon>
    </lineage>
</organism>
<keyword evidence="1" id="KW-0732">Signal</keyword>
<gene>
    <name evidence="2" type="ORF">CFAM422_009925</name>
</gene>
<dbReference type="Proteomes" id="UP000801864">
    <property type="component" value="Unassembled WGS sequence"/>
</dbReference>
<evidence type="ECO:0000313" key="2">
    <source>
        <dbReference type="EMBL" id="KAF3063179.1"/>
    </source>
</evidence>
<feature type="signal peptide" evidence="1">
    <location>
        <begin position="1"/>
        <end position="26"/>
    </location>
</feature>
<keyword evidence="3" id="KW-1185">Reference proteome</keyword>
<protein>
    <recommendedName>
        <fullName evidence="4">GIY-YIG nuclease family protein</fullName>
    </recommendedName>
</protein>
<evidence type="ECO:0000313" key="3">
    <source>
        <dbReference type="Proteomes" id="UP000801864"/>
    </source>
</evidence>
<comment type="caution">
    <text evidence="2">The sequence shown here is derived from an EMBL/GenBank/DDBJ whole genome shotgun (WGS) entry which is preliminary data.</text>
</comment>
<name>A0A9P4X6G5_9HYPO</name>
<feature type="chain" id="PRO_5040465884" description="GIY-YIG nuclease family protein" evidence="1">
    <location>
        <begin position="27"/>
        <end position="167"/>
    </location>
</feature>
<evidence type="ECO:0000256" key="1">
    <source>
        <dbReference type="SAM" id="SignalP"/>
    </source>
</evidence>
<proteinExistence type="predicted"/>